<dbReference type="EMBL" id="CP027059">
    <property type="protein sequence ID" value="UQZ86510.1"/>
    <property type="molecule type" value="Genomic_DNA"/>
</dbReference>
<gene>
    <name evidence="1" type="ORF">SK3146_05803</name>
</gene>
<reference evidence="1" key="1">
    <citation type="submission" date="2018-02" db="EMBL/GenBank/DDBJ databases">
        <authorList>
            <person name="Kim S.-K."/>
            <person name="Jung H.-I."/>
            <person name="Lee S.-W."/>
        </authorList>
    </citation>
    <scope>NUCLEOTIDE SEQUENCE</scope>
    <source>
        <strain evidence="1">SK3146</strain>
    </source>
</reference>
<dbReference type="Proteomes" id="UP001057134">
    <property type="component" value="Chromosome"/>
</dbReference>
<evidence type="ECO:0000313" key="2">
    <source>
        <dbReference type="Proteomes" id="UP001057134"/>
    </source>
</evidence>
<evidence type="ECO:0000313" key="1">
    <source>
        <dbReference type="EMBL" id="UQZ86510.1"/>
    </source>
</evidence>
<sequence length="33" mass="3638">MDAAADFFTTLLEAWRKGGRRLQVAGNEKEAGK</sequence>
<reference evidence="1" key="2">
    <citation type="journal article" date="2021" name="J Anim Sci Technol">
        <title>Complete genome sequence of Paenibacillus konkukensis sp. nov. SK3146 as a potential probiotic strain.</title>
        <authorList>
            <person name="Jung H.I."/>
            <person name="Park S."/>
            <person name="Niu K.M."/>
            <person name="Lee S.W."/>
            <person name="Kothari D."/>
            <person name="Yi K.J."/>
            <person name="Kim S.K."/>
        </authorList>
    </citation>
    <scope>NUCLEOTIDE SEQUENCE</scope>
    <source>
        <strain evidence="1">SK3146</strain>
    </source>
</reference>
<protein>
    <submittedName>
        <fullName evidence="1">Uncharacterized protein</fullName>
    </submittedName>
</protein>
<accession>A0ABY4RXJ6</accession>
<organism evidence="1 2">
    <name type="scientific">Paenibacillus konkukensis</name>
    <dbReference type="NCBI Taxonomy" id="2020716"/>
    <lineage>
        <taxon>Bacteria</taxon>
        <taxon>Bacillati</taxon>
        <taxon>Bacillota</taxon>
        <taxon>Bacilli</taxon>
        <taxon>Bacillales</taxon>
        <taxon>Paenibacillaceae</taxon>
        <taxon>Paenibacillus</taxon>
    </lineage>
</organism>
<keyword evidence="2" id="KW-1185">Reference proteome</keyword>
<proteinExistence type="predicted"/>
<name>A0ABY4RXJ6_9BACL</name>